<dbReference type="InterPro" id="IPR013087">
    <property type="entry name" value="Znf_C2H2_type"/>
</dbReference>
<dbReference type="PANTHER" id="PTHR24384:SF189">
    <property type="entry name" value="C2H2-TYPE DOMAIN-CONTAINING PROTEIN-RELATED"/>
    <property type="match status" value="1"/>
</dbReference>
<dbReference type="GO" id="GO:0005634">
    <property type="term" value="C:nucleus"/>
    <property type="evidence" value="ECO:0007669"/>
    <property type="project" value="UniProtKB-SubCell"/>
</dbReference>
<dbReference type="PROSITE" id="PS50157">
    <property type="entry name" value="ZINC_FINGER_C2H2_2"/>
    <property type="match status" value="4"/>
</dbReference>
<keyword evidence="7" id="KW-0238">DNA-binding</keyword>
<organism evidence="13 14">
    <name type="scientific">Lutzomyia longipalpis</name>
    <name type="common">Sand fly</name>
    <dbReference type="NCBI Taxonomy" id="7200"/>
    <lineage>
        <taxon>Eukaryota</taxon>
        <taxon>Metazoa</taxon>
        <taxon>Ecdysozoa</taxon>
        <taxon>Arthropoda</taxon>
        <taxon>Hexapoda</taxon>
        <taxon>Insecta</taxon>
        <taxon>Pterygota</taxon>
        <taxon>Neoptera</taxon>
        <taxon>Endopterygota</taxon>
        <taxon>Diptera</taxon>
        <taxon>Nematocera</taxon>
        <taxon>Psychodoidea</taxon>
        <taxon>Psychodidae</taxon>
        <taxon>Lutzomyia</taxon>
        <taxon>Lutzomyia</taxon>
    </lineage>
</organism>
<keyword evidence="4 10" id="KW-0863">Zinc-finger</keyword>
<dbReference type="SUPFAM" id="SSF57667">
    <property type="entry name" value="beta-beta-alpha zinc fingers"/>
    <property type="match status" value="3"/>
</dbReference>
<evidence type="ECO:0000256" key="8">
    <source>
        <dbReference type="ARBA" id="ARBA00023163"/>
    </source>
</evidence>
<accession>A0A1B0CQ06</accession>
<dbReference type="GO" id="GO:0008270">
    <property type="term" value="F:zinc ion binding"/>
    <property type="evidence" value="ECO:0007669"/>
    <property type="project" value="UniProtKB-KW"/>
</dbReference>
<keyword evidence="14" id="KW-1185">Reference proteome</keyword>
<keyword evidence="3" id="KW-0677">Repeat</keyword>
<evidence type="ECO:0000259" key="12">
    <source>
        <dbReference type="PROSITE" id="PS50157"/>
    </source>
</evidence>
<evidence type="ECO:0000256" key="11">
    <source>
        <dbReference type="SAM" id="MobiDB-lite"/>
    </source>
</evidence>
<evidence type="ECO:0000256" key="6">
    <source>
        <dbReference type="ARBA" id="ARBA00023015"/>
    </source>
</evidence>
<dbReference type="Pfam" id="PF13894">
    <property type="entry name" value="zf-C2H2_4"/>
    <property type="match status" value="1"/>
</dbReference>
<dbReference type="EMBL" id="AJWK01022901">
    <property type="status" value="NOT_ANNOTATED_CDS"/>
    <property type="molecule type" value="Genomic_DNA"/>
</dbReference>
<evidence type="ECO:0000313" key="13">
    <source>
        <dbReference type="EnsemblMetazoa" id="LLOJ006955-PA"/>
    </source>
</evidence>
<evidence type="ECO:0000256" key="4">
    <source>
        <dbReference type="ARBA" id="ARBA00022771"/>
    </source>
</evidence>
<proteinExistence type="predicted"/>
<feature type="domain" description="C2H2-type" evidence="12">
    <location>
        <begin position="162"/>
        <end position="190"/>
    </location>
</feature>
<feature type="domain" description="C2H2-type" evidence="12">
    <location>
        <begin position="220"/>
        <end position="247"/>
    </location>
</feature>
<dbReference type="InterPro" id="IPR050752">
    <property type="entry name" value="C2H2-ZF_domain"/>
</dbReference>
<keyword evidence="2" id="KW-0479">Metal-binding</keyword>
<keyword evidence="8" id="KW-0804">Transcription</keyword>
<evidence type="ECO:0000256" key="1">
    <source>
        <dbReference type="ARBA" id="ARBA00004123"/>
    </source>
</evidence>
<keyword evidence="9" id="KW-0539">Nucleus</keyword>
<dbReference type="PROSITE" id="PS00028">
    <property type="entry name" value="ZINC_FINGER_C2H2_1"/>
    <property type="match status" value="6"/>
</dbReference>
<comment type="subcellular location">
    <subcellularLocation>
        <location evidence="1">Nucleus</location>
    </subcellularLocation>
</comment>
<dbReference type="FunFam" id="3.30.160.60:FF:000646">
    <property type="entry name" value="Myeloid zinc finger 1"/>
    <property type="match status" value="1"/>
</dbReference>
<evidence type="ECO:0000256" key="7">
    <source>
        <dbReference type="ARBA" id="ARBA00023125"/>
    </source>
</evidence>
<dbReference type="EnsemblMetazoa" id="LLOJ006955-RA">
    <property type="protein sequence ID" value="LLOJ006955-PA"/>
    <property type="gene ID" value="LLOJ006955"/>
</dbReference>
<evidence type="ECO:0000256" key="2">
    <source>
        <dbReference type="ARBA" id="ARBA00022723"/>
    </source>
</evidence>
<dbReference type="Proteomes" id="UP000092461">
    <property type="component" value="Unassembled WGS sequence"/>
</dbReference>
<dbReference type="Gene3D" id="3.30.160.60">
    <property type="entry name" value="Classic Zinc Finger"/>
    <property type="match status" value="3"/>
</dbReference>
<feature type="region of interest" description="Disordered" evidence="11">
    <location>
        <begin position="303"/>
        <end position="338"/>
    </location>
</feature>
<dbReference type="GO" id="GO:0000981">
    <property type="term" value="F:DNA-binding transcription factor activity, RNA polymerase II-specific"/>
    <property type="evidence" value="ECO:0007669"/>
    <property type="project" value="TreeGrafter"/>
</dbReference>
<feature type="domain" description="C2H2-type" evidence="12">
    <location>
        <begin position="248"/>
        <end position="270"/>
    </location>
</feature>
<keyword evidence="6" id="KW-0805">Transcription regulation</keyword>
<feature type="domain" description="C2H2-type" evidence="12">
    <location>
        <begin position="191"/>
        <end position="219"/>
    </location>
</feature>
<dbReference type="GO" id="GO:0000978">
    <property type="term" value="F:RNA polymerase II cis-regulatory region sequence-specific DNA binding"/>
    <property type="evidence" value="ECO:0007669"/>
    <property type="project" value="TreeGrafter"/>
</dbReference>
<dbReference type="AlphaFoldDB" id="A0A1B0CQ06"/>
<reference evidence="13" key="1">
    <citation type="submission" date="2020-05" db="UniProtKB">
        <authorList>
            <consortium name="EnsemblMetazoa"/>
        </authorList>
    </citation>
    <scope>IDENTIFICATION</scope>
    <source>
        <strain evidence="13">Jacobina</strain>
    </source>
</reference>
<evidence type="ECO:0000256" key="5">
    <source>
        <dbReference type="ARBA" id="ARBA00022833"/>
    </source>
</evidence>
<protein>
    <recommendedName>
        <fullName evidence="12">C2H2-type domain-containing protein</fullName>
    </recommendedName>
</protein>
<dbReference type="SMART" id="SM00355">
    <property type="entry name" value="ZnF_C2H2"/>
    <property type="match status" value="8"/>
</dbReference>
<dbReference type="PANTHER" id="PTHR24384">
    <property type="entry name" value="FINGER PUTATIVE TRANSCRIPTION FACTOR FAMILY-RELATED"/>
    <property type="match status" value="1"/>
</dbReference>
<evidence type="ECO:0000256" key="3">
    <source>
        <dbReference type="ARBA" id="ARBA00022737"/>
    </source>
</evidence>
<evidence type="ECO:0000256" key="9">
    <source>
        <dbReference type="ARBA" id="ARBA00023242"/>
    </source>
</evidence>
<keyword evidence="5" id="KW-0862">Zinc</keyword>
<evidence type="ECO:0000313" key="14">
    <source>
        <dbReference type="Proteomes" id="UP000092461"/>
    </source>
</evidence>
<name>A0A1B0CQ06_LUTLO</name>
<dbReference type="VEuPathDB" id="VectorBase:LLONM1_001468"/>
<dbReference type="InterPro" id="IPR036236">
    <property type="entry name" value="Znf_C2H2_sf"/>
</dbReference>
<sequence>MQSPNATAGKTFSVGDKGAAAAAGAKRRPQICEMCGKVVSNITQHLKHHDKEKEMCQVCSRPVRKVLRHRHSCNLKLYGCSCGVSFALKGEIEAHMREYGSTKESHKFQCRRCPALLASTDEFDGHLAAVHKILICLQCYKQFLTPEALAVHIENHAVREVIKCTICSVELASRESLNRHVNNIHLTQEKIVCPLCCTSFTAKDNLRRHIEAVHGDRKDFICTVCGKLFSQASSVTRHMVIHSDLRPFRCAFCFQSFKLPRDLRKHNAAHREFMIRCPSCESFHLNQQELSLHLKRHPSHRKFGEGGYLTSGEGKSSKKKSKKIHLPGPPYDGGWIRKASPRASSSSIFKMKSTVKKIRRQITHLAFFFFCCPLDFLLRKYSDSKAVRKVKPKPREMNSTTYG</sequence>
<dbReference type="Pfam" id="PF00096">
    <property type="entry name" value="zf-C2H2"/>
    <property type="match status" value="1"/>
</dbReference>
<dbReference type="VEuPathDB" id="VectorBase:LLOJ006955"/>
<evidence type="ECO:0000256" key="10">
    <source>
        <dbReference type="PROSITE-ProRule" id="PRU00042"/>
    </source>
</evidence>